<reference evidence="1 3" key="1">
    <citation type="journal article" date="2014" name="BMC Genomics">
        <title>Genome sequence of Anopheles sinensis provides insight into genetics basis of mosquito competence for malaria parasites.</title>
        <authorList>
            <person name="Zhou D."/>
            <person name="Zhang D."/>
            <person name="Ding G."/>
            <person name="Shi L."/>
            <person name="Hou Q."/>
            <person name="Ye Y."/>
            <person name="Xu Y."/>
            <person name="Zhou H."/>
            <person name="Xiong C."/>
            <person name="Li S."/>
            <person name="Yu J."/>
            <person name="Hong S."/>
            <person name="Yu X."/>
            <person name="Zou P."/>
            <person name="Chen C."/>
            <person name="Chang X."/>
            <person name="Wang W."/>
            <person name="Lv Y."/>
            <person name="Sun Y."/>
            <person name="Ma L."/>
            <person name="Shen B."/>
            <person name="Zhu C."/>
        </authorList>
    </citation>
    <scope>NUCLEOTIDE SEQUENCE [LARGE SCALE GENOMIC DNA]</scope>
</reference>
<dbReference type="EMBL" id="ATLV01016273">
    <property type="status" value="NOT_ANNOTATED_CDS"/>
    <property type="molecule type" value="Genomic_DNA"/>
</dbReference>
<sequence>MQFKSNLTSPSTLIYPIGKTGSLLASCEGIPFAIPTECLHELLIFVSLVQLASSSLHILLCMPKWENSLRQEVGADWWQRPEKVVNVGIGNPAPNGTIRIRFIGVGAFD</sequence>
<dbReference type="Proteomes" id="UP000030765">
    <property type="component" value="Unassembled WGS sequence"/>
</dbReference>
<dbReference type="EMBL" id="KE525074">
    <property type="protein sequence ID" value="KFB41176.1"/>
    <property type="molecule type" value="Genomic_DNA"/>
</dbReference>
<name>A0A084VT82_ANOSI</name>
<proteinExistence type="predicted"/>
<reference evidence="2" key="2">
    <citation type="submission" date="2020-05" db="UniProtKB">
        <authorList>
            <consortium name="EnsemblMetazoa"/>
        </authorList>
    </citation>
    <scope>IDENTIFICATION</scope>
</reference>
<keyword evidence="3" id="KW-1185">Reference proteome</keyword>
<dbReference type="VEuPathDB" id="VectorBase:ASIC008738"/>
<evidence type="ECO:0000313" key="1">
    <source>
        <dbReference type="EMBL" id="KFB41176.1"/>
    </source>
</evidence>
<organism evidence="1">
    <name type="scientific">Anopheles sinensis</name>
    <name type="common">Mosquito</name>
    <dbReference type="NCBI Taxonomy" id="74873"/>
    <lineage>
        <taxon>Eukaryota</taxon>
        <taxon>Metazoa</taxon>
        <taxon>Ecdysozoa</taxon>
        <taxon>Arthropoda</taxon>
        <taxon>Hexapoda</taxon>
        <taxon>Insecta</taxon>
        <taxon>Pterygota</taxon>
        <taxon>Neoptera</taxon>
        <taxon>Endopterygota</taxon>
        <taxon>Diptera</taxon>
        <taxon>Nematocera</taxon>
        <taxon>Culicoidea</taxon>
        <taxon>Culicidae</taxon>
        <taxon>Anophelinae</taxon>
        <taxon>Anopheles</taxon>
    </lineage>
</organism>
<dbReference type="EnsemblMetazoa" id="ASIC008738-RA">
    <property type="protein sequence ID" value="ASIC008738-PA"/>
    <property type="gene ID" value="ASIC008738"/>
</dbReference>
<gene>
    <name evidence="1" type="ORF">ZHAS_00008738</name>
</gene>
<evidence type="ECO:0000313" key="2">
    <source>
        <dbReference type="EnsemblMetazoa" id="ASIC008738-PA"/>
    </source>
</evidence>
<dbReference type="AlphaFoldDB" id="A0A084VT82"/>
<accession>A0A084VT82</accession>
<evidence type="ECO:0000313" key="3">
    <source>
        <dbReference type="Proteomes" id="UP000030765"/>
    </source>
</evidence>
<protein>
    <submittedName>
        <fullName evidence="1 2">MLO-like protein 1-like protein</fullName>
    </submittedName>
</protein>